<dbReference type="Gene3D" id="3.90.1520.10">
    <property type="entry name" value="H-NOX domain"/>
    <property type="match status" value="1"/>
</dbReference>
<accession>A0A6S6T3F8</accession>
<dbReference type="GO" id="GO:0020037">
    <property type="term" value="F:heme binding"/>
    <property type="evidence" value="ECO:0007669"/>
    <property type="project" value="InterPro"/>
</dbReference>
<dbReference type="EMBL" id="CACVAR010000190">
    <property type="protein sequence ID" value="CAA6809446.1"/>
    <property type="molecule type" value="Genomic_DNA"/>
</dbReference>
<dbReference type="InterPro" id="IPR011644">
    <property type="entry name" value="Heme_NO-bd"/>
</dbReference>
<dbReference type="InterPro" id="IPR024096">
    <property type="entry name" value="NO_sig/Golgi_transp_ligand-bd"/>
</dbReference>
<organism evidence="2">
    <name type="scientific">uncultured Sulfurovum sp</name>
    <dbReference type="NCBI Taxonomy" id="269237"/>
    <lineage>
        <taxon>Bacteria</taxon>
        <taxon>Pseudomonadati</taxon>
        <taxon>Campylobacterota</taxon>
        <taxon>Epsilonproteobacteria</taxon>
        <taxon>Campylobacterales</taxon>
        <taxon>Sulfurovaceae</taxon>
        <taxon>Sulfurovum</taxon>
        <taxon>environmental samples</taxon>
    </lineage>
</organism>
<reference evidence="2" key="1">
    <citation type="submission" date="2020-01" db="EMBL/GenBank/DDBJ databases">
        <authorList>
            <person name="Meier V. D."/>
            <person name="Meier V D."/>
        </authorList>
    </citation>
    <scope>NUCLEOTIDE SEQUENCE</scope>
    <source>
        <strain evidence="2">HLG_WM_MAG_03</strain>
    </source>
</reference>
<dbReference type="SUPFAM" id="SSF111126">
    <property type="entry name" value="Ligand-binding domain in the NO signalling and Golgi transport"/>
    <property type="match status" value="1"/>
</dbReference>
<proteinExistence type="predicted"/>
<evidence type="ECO:0000259" key="1">
    <source>
        <dbReference type="Pfam" id="PF07700"/>
    </source>
</evidence>
<dbReference type="InterPro" id="IPR038158">
    <property type="entry name" value="H-NOX_domain_sf"/>
</dbReference>
<evidence type="ECO:0000313" key="2">
    <source>
        <dbReference type="EMBL" id="CAA6809446.1"/>
    </source>
</evidence>
<feature type="domain" description="Heme NO-binding" evidence="1">
    <location>
        <begin position="3"/>
        <end position="160"/>
    </location>
</feature>
<dbReference type="Pfam" id="PF07700">
    <property type="entry name" value="HNOB"/>
    <property type="match status" value="1"/>
</dbReference>
<name>A0A6S6T3F8_9BACT</name>
<sequence>MRGIIFTELYELIEEKFGFELLDDVLMDLELSNDGAYSATGNYPFSELLAIVVKLHEQTEIPINDLLEVFGEYLFARLLAMHPELARTDNVLVFLEHVETYIHIEVKKLYPDAELPKFNIVSKDDKSFKFYYISSKKLHYLAKGLIQGLSNHYKQPVDIQMGLEDDEGVFFEVTRMQEA</sequence>
<protein>
    <submittedName>
        <fullName evidence="2">Guanylate cyclase-related protein</fullName>
    </submittedName>
</protein>
<gene>
    <name evidence="2" type="ORF">HELGO_WM39638</name>
</gene>
<dbReference type="AlphaFoldDB" id="A0A6S6T3F8"/>